<keyword evidence="2" id="KW-1185">Reference proteome</keyword>
<comment type="caution">
    <text evidence="1">The sequence shown here is derived from an EMBL/GenBank/DDBJ whole genome shotgun (WGS) entry which is preliminary data.</text>
</comment>
<name>A0AAN8YQ42_SOLBU</name>
<proteinExistence type="predicted"/>
<sequence length="394" mass="43820">MCAMLHLFLRQTSASADVDLSHVTQSSDLEDAFTSGNTKADHMLEKLPEKYTNVDSLALLTGSNAEIATLEGLGAPQIGHAKSVGADLVQEPSSITKCQVFDEILHTIVSSDIPEPNNRFCEYVNMQTKVPTSVLNDTKGSNNVEENSLDNVALFDTSPQRDAYGTLVLFPKKGTMMSNTRLRINDIVYPIATEVPLLVSLVGCEVIMANEHLKQAMPTRYVFLDSLGSGSPKWKTDIETFRVGTEDLFLDKYFLENESAISTSAMWDCFLPLKMENLLGDLMVNISSQFPFDPAANFLMLIVTIPLTTVDLCVWDPGICYGFMALTGYIENVKELLLLGCTDTFLLLAYSNRMSRVWDPGQLRSVKSYWFKGFSVVNNCTELTCLLIAFFFFF</sequence>
<dbReference type="EMBL" id="JBANQN010000001">
    <property type="protein sequence ID" value="KAK6803624.1"/>
    <property type="molecule type" value="Genomic_DNA"/>
</dbReference>
<reference evidence="1 2" key="1">
    <citation type="submission" date="2024-02" db="EMBL/GenBank/DDBJ databases">
        <title>de novo genome assembly of Solanum bulbocastanum strain 11H21.</title>
        <authorList>
            <person name="Hosaka A.J."/>
        </authorList>
    </citation>
    <scope>NUCLEOTIDE SEQUENCE [LARGE SCALE GENOMIC DNA]</scope>
    <source>
        <tissue evidence="1">Young leaves</tissue>
    </source>
</reference>
<dbReference type="AlphaFoldDB" id="A0AAN8YQ42"/>
<evidence type="ECO:0000313" key="2">
    <source>
        <dbReference type="Proteomes" id="UP001371456"/>
    </source>
</evidence>
<evidence type="ECO:0000313" key="1">
    <source>
        <dbReference type="EMBL" id="KAK6803624.1"/>
    </source>
</evidence>
<protein>
    <submittedName>
        <fullName evidence="1">Uncharacterized protein</fullName>
    </submittedName>
</protein>
<gene>
    <name evidence="1" type="ORF">RDI58_001408</name>
</gene>
<organism evidence="1 2">
    <name type="scientific">Solanum bulbocastanum</name>
    <name type="common">Wild potato</name>
    <dbReference type="NCBI Taxonomy" id="147425"/>
    <lineage>
        <taxon>Eukaryota</taxon>
        <taxon>Viridiplantae</taxon>
        <taxon>Streptophyta</taxon>
        <taxon>Embryophyta</taxon>
        <taxon>Tracheophyta</taxon>
        <taxon>Spermatophyta</taxon>
        <taxon>Magnoliopsida</taxon>
        <taxon>eudicotyledons</taxon>
        <taxon>Gunneridae</taxon>
        <taxon>Pentapetalae</taxon>
        <taxon>asterids</taxon>
        <taxon>lamiids</taxon>
        <taxon>Solanales</taxon>
        <taxon>Solanaceae</taxon>
        <taxon>Solanoideae</taxon>
        <taxon>Solaneae</taxon>
        <taxon>Solanum</taxon>
    </lineage>
</organism>
<accession>A0AAN8YQ42</accession>
<dbReference type="Proteomes" id="UP001371456">
    <property type="component" value="Unassembled WGS sequence"/>
</dbReference>